<dbReference type="Gene3D" id="3.40.50.1820">
    <property type="entry name" value="alpha/beta hydrolase"/>
    <property type="match status" value="1"/>
</dbReference>
<evidence type="ECO:0000313" key="13">
    <source>
        <dbReference type="EMBL" id="ANZ76773.1"/>
    </source>
</evidence>
<dbReference type="Proteomes" id="UP000094565">
    <property type="component" value="Chromosome 3"/>
</dbReference>
<dbReference type="Gene3D" id="1.10.287.410">
    <property type="match status" value="1"/>
</dbReference>
<comment type="similarity">
    <text evidence="2 12">Belongs to the peptidase S10 family.</text>
</comment>
<dbReference type="EC" id="3.4.16.-" evidence="12"/>
<evidence type="ECO:0000256" key="10">
    <source>
        <dbReference type="ARBA" id="ARBA00052076"/>
    </source>
</evidence>
<comment type="catalytic activity">
    <reaction evidence="10">
        <text>Release of a C-terminal amino acid with broad specificity.</text>
        <dbReference type="EC" id="3.4.16.5"/>
    </reaction>
</comment>
<evidence type="ECO:0000313" key="14">
    <source>
        <dbReference type="Proteomes" id="UP000094565"/>
    </source>
</evidence>
<dbReference type="PROSITE" id="PS00131">
    <property type="entry name" value="CARBOXYPEPT_SER_SER"/>
    <property type="match status" value="1"/>
</dbReference>
<comment type="function">
    <text evidence="11">Involved in degradation of small peptides.</text>
</comment>
<dbReference type="GO" id="GO:0004185">
    <property type="term" value="F:serine-type carboxypeptidase activity"/>
    <property type="evidence" value="ECO:0007669"/>
    <property type="project" value="UniProtKB-UniRule"/>
</dbReference>
<evidence type="ECO:0000256" key="4">
    <source>
        <dbReference type="ARBA" id="ARBA00022645"/>
    </source>
</evidence>
<dbReference type="PROSITE" id="PS00560">
    <property type="entry name" value="CARBOXYPEPT_SER_HIS"/>
    <property type="match status" value="1"/>
</dbReference>
<dbReference type="EMBL" id="CP014586">
    <property type="protein sequence ID" value="ANZ76773.1"/>
    <property type="molecule type" value="Genomic_DNA"/>
</dbReference>
<protein>
    <recommendedName>
        <fullName evidence="12">Carboxypeptidase</fullName>
        <ecNumber evidence="12">3.4.16.-</ecNumber>
    </recommendedName>
</protein>
<organism evidence="13 14">
    <name type="scientific">Komagataella pastoris</name>
    <name type="common">Yeast</name>
    <name type="synonym">Pichia pastoris</name>
    <dbReference type="NCBI Taxonomy" id="4922"/>
    <lineage>
        <taxon>Eukaryota</taxon>
        <taxon>Fungi</taxon>
        <taxon>Dikarya</taxon>
        <taxon>Ascomycota</taxon>
        <taxon>Saccharomycotina</taxon>
        <taxon>Pichiomycetes</taxon>
        <taxon>Pichiales</taxon>
        <taxon>Pichiaceae</taxon>
        <taxon>Komagataella</taxon>
    </lineage>
</organism>
<keyword evidence="9" id="KW-0325">Glycoprotein</keyword>
<comment type="subcellular location">
    <subcellularLocation>
        <location evidence="1">Vacuole</location>
    </subcellularLocation>
</comment>
<dbReference type="InterPro" id="IPR029058">
    <property type="entry name" value="AB_hydrolase_fold"/>
</dbReference>
<dbReference type="InterPro" id="IPR018202">
    <property type="entry name" value="Ser_caboxypep_ser_AS"/>
</dbReference>
<dbReference type="OrthoDB" id="443318at2759"/>
<keyword evidence="8" id="KW-1015">Disulfide bond</keyword>
<dbReference type="SUPFAM" id="SSF53474">
    <property type="entry name" value="alpha/beta-Hydrolases"/>
    <property type="match status" value="1"/>
</dbReference>
<evidence type="ECO:0000256" key="2">
    <source>
        <dbReference type="ARBA" id="ARBA00009431"/>
    </source>
</evidence>
<dbReference type="InterPro" id="IPR001563">
    <property type="entry name" value="Peptidase_S10"/>
</dbReference>
<feature type="chain" id="PRO_5008446317" description="Carboxypeptidase" evidence="12">
    <location>
        <begin position="18"/>
        <end position="535"/>
    </location>
</feature>
<keyword evidence="6 12" id="KW-0732">Signal</keyword>
<evidence type="ECO:0000256" key="9">
    <source>
        <dbReference type="ARBA" id="ARBA00023180"/>
    </source>
</evidence>
<dbReference type="AlphaFoldDB" id="A0A1B2JFK2"/>
<keyword evidence="7 12" id="KW-0378">Hydrolase</keyword>
<keyword evidence="5 12" id="KW-0645">Protease</keyword>
<evidence type="ECO:0000256" key="5">
    <source>
        <dbReference type="ARBA" id="ARBA00022670"/>
    </source>
</evidence>
<evidence type="ECO:0000256" key="1">
    <source>
        <dbReference type="ARBA" id="ARBA00004116"/>
    </source>
</evidence>
<dbReference type="PANTHER" id="PTHR11802:SF113">
    <property type="entry name" value="SERINE CARBOXYPEPTIDASE CTSA-4.1"/>
    <property type="match status" value="1"/>
</dbReference>
<dbReference type="GO" id="GO:0046938">
    <property type="term" value="P:phytochelatin biosynthetic process"/>
    <property type="evidence" value="ECO:0007669"/>
    <property type="project" value="UniProtKB-ARBA"/>
</dbReference>
<evidence type="ECO:0000256" key="7">
    <source>
        <dbReference type="ARBA" id="ARBA00022801"/>
    </source>
</evidence>
<dbReference type="Pfam" id="PF00450">
    <property type="entry name" value="Peptidase_S10"/>
    <property type="match status" value="1"/>
</dbReference>
<evidence type="ECO:0000256" key="8">
    <source>
        <dbReference type="ARBA" id="ARBA00023157"/>
    </source>
</evidence>
<name>A0A1B2JFK2_PICPA</name>
<keyword evidence="3" id="KW-0926">Vacuole</keyword>
<dbReference type="PRINTS" id="PR00724">
    <property type="entry name" value="CRBOXYPTASEC"/>
</dbReference>
<gene>
    <name evidence="13" type="primary">YBR139W</name>
    <name evidence="13" type="ORF">ATY40_BA7503915</name>
</gene>
<dbReference type="GO" id="GO:0000328">
    <property type="term" value="C:fungal-type vacuole lumen"/>
    <property type="evidence" value="ECO:0007669"/>
    <property type="project" value="UniProtKB-ARBA"/>
</dbReference>
<keyword evidence="4 12" id="KW-0121">Carboxypeptidase</keyword>
<sequence length="535" mass="61189">MKSVIWSLLSLLALSQALTIPLLEELQQQTFFSTKKTVSQQVADLVSNHYSKDEIVSLWKEIELEVPKKKIQEAFDKFVKQSTATSPVRNEFPLSQQDWVTVTNTKFDNYQLRVKKSHPEKLNIDKVKQSSGYLDIVDQDKHLFYWFFESRNDPSTDPIILWLNGGPGCSSITGLLFEKIGPSYITKEIKPEYNPYSWNNNASVIFLEQPVGVGFSYSSKKVGDTATAAKDTYVFLELFFQKFPQFLTSNLHIAGESYAGHYLPKIASEIVSHADKTFDLSGVMIGNGLTDPLVQYKYYQPMACGKGGYKQVISDEECDELDRVYPRCERLTRACYQFQNSVTCVPATLYCDQKLLKPYTDTGLNVYDIRTMCDEGTDLCYKELEYVEKYMNQPEVQEAVGSEVSSYKGCDDDVFLRFLYSGDGSKPFHQYITDVLNASIPVLIYAGDKDYICNWLGNQAWVNELEWKLSEEFQATPIRPWFTLDNNDYAGNVQTYGNFSFLRVFDAGHMVPYNQPVNALDMVVRWTHGDFSFGY</sequence>
<proteinExistence type="inferred from homology"/>
<evidence type="ECO:0000256" key="11">
    <source>
        <dbReference type="ARBA" id="ARBA00058662"/>
    </source>
</evidence>
<dbReference type="GO" id="GO:0006995">
    <property type="term" value="P:cellular response to nitrogen starvation"/>
    <property type="evidence" value="ECO:0007669"/>
    <property type="project" value="UniProtKB-ARBA"/>
</dbReference>
<reference evidence="13 14" key="1">
    <citation type="submission" date="2016-02" db="EMBL/GenBank/DDBJ databases">
        <title>Comparative genomic and transcriptomic foundation for Pichia pastoris.</title>
        <authorList>
            <person name="Love K.R."/>
            <person name="Shah K.A."/>
            <person name="Whittaker C.A."/>
            <person name="Wu J."/>
            <person name="Bartlett M.C."/>
            <person name="Ma D."/>
            <person name="Leeson R.L."/>
            <person name="Priest M."/>
            <person name="Young S.K."/>
            <person name="Love J.C."/>
        </authorList>
    </citation>
    <scope>NUCLEOTIDE SEQUENCE [LARGE SCALE GENOMIC DNA]</scope>
    <source>
        <strain evidence="13 14">ATCC 28485</strain>
    </source>
</reference>
<dbReference type="GO" id="GO:0031638">
    <property type="term" value="P:zymogen activation"/>
    <property type="evidence" value="ECO:0007669"/>
    <property type="project" value="UniProtKB-ARBA"/>
</dbReference>
<accession>A0A1B2JFK2</accession>
<dbReference type="FunFam" id="1.10.287.410:FF:000001">
    <property type="entry name" value="Carboxypeptidase Y"/>
    <property type="match status" value="1"/>
</dbReference>
<feature type="signal peptide" evidence="12">
    <location>
        <begin position="1"/>
        <end position="17"/>
    </location>
</feature>
<evidence type="ECO:0000256" key="12">
    <source>
        <dbReference type="RuleBase" id="RU361156"/>
    </source>
</evidence>
<keyword evidence="14" id="KW-1185">Reference proteome</keyword>
<dbReference type="InterPro" id="IPR033124">
    <property type="entry name" value="Ser_caboxypep_his_AS"/>
</dbReference>
<evidence type="ECO:0000256" key="3">
    <source>
        <dbReference type="ARBA" id="ARBA00022554"/>
    </source>
</evidence>
<dbReference type="PANTHER" id="PTHR11802">
    <property type="entry name" value="SERINE PROTEASE FAMILY S10 SERINE CARBOXYPEPTIDASE"/>
    <property type="match status" value="1"/>
</dbReference>
<evidence type="ECO:0000256" key="6">
    <source>
        <dbReference type="ARBA" id="ARBA00022729"/>
    </source>
</evidence>